<name>A0A377GZ30_9FUSO</name>
<evidence type="ECO:0000313" key="2">
    <source>
        <dbReference type="Proteomes" id="UP000255328"/>
    </source>
</evidence>
<dbReference type="RefSeq" id="WP_115271198.1">
    <property type="nucleotide sequence ID" value="NZ_CASFEE010000019.1"/>
</dbReference>
<reference evidence="1 2" key="1">
    <citation type="submission" date="2018-06" db="EMBL/GenBank/DDBJ databases">
        <authorList>
            <consortium name="Pathogen Informatics"/>
            <person name="Doyle S."/>
        </authorList>
    </citation>
    <scope>NUCLEOTIDE SEQUENCE [LARGE SCALE GENOMIC DNA]</scope>
    <source>
        <strain evidence="1 2">NCTC10723</strain>
    </source>
</reference>
<sequence>MAQDLNNVSEMIDTAIGKSMRLKEGVLKAEWEKIVGKICEKCQPEYIKDGVLYIRVESPVFIHHLTFEKNKYIEKVNKYFCKKVIKDIVVKTGKLSEIMNEYLDREKEEVIIEKKAKLKEDEIAEELENVALDGNNIGIMQKITYLRELAIEREKYLLANGYKKCKVCGMLYEGEENFCRVCLDTGEAKKFLKGHERSKSIEDSEE</sequence>
<dbReference type="PANTHER" id="PTHR36456">
    <property type="entry name" value="UPF0232 PROTEIN SCO3875"/>
    <property type="match status" value="1"/>
</dbReference>
<evidence type="ECO:0000313" key="1">
    <source>
        <dbReference type="EMBL" id="STO32239.1"/>
    </source>
</evidence>
<protein>
    <submittedName>
        <fullName evidence="1">Zn-ribbon-containing, possibly RNA-binding protein and truncated derivatives</fullName>
    </submittedName>
</protein>
<dbReference type="OrthoDB" id="87556at2"/>
<dbReference type="EMBL" id="UGGU01000003">
    <property type="protein sequence ID" value="STO32239.1"/>
    <property type="molecule type" value="Genomic_DNA"/>
</dbReference>
<keyword evidence="2" id="KW-1185">Reference proteome</keyword>
<proteinExistence type="predicted"/>
<organism evidence="1 2">
    <name type="scientific">Fusobacterium necrogenes</name>
    <dbReference type="NCBI Taxonomy" id="858"/>
    <lineage>
        <taxon>Bacteria</taxon>
        <taxon>Fusobacteriati</taxon>
        <taxon>Fusobacteriota</taxon>
        <taxon>Fusobacteriia</taxon>
        <taxon>Fusobacteriales</taxon>
        <taxon>Fusobacteriaceae</taxon>
        <taxon>Fusobacterium</taxon>
    </lineage>
</organism>
<dbReference type="Proteomes" id="UP000255328">
    <property type="component" value="Unassembled WGS sequence"/>
</dbReference>
<dbReference type="Pfam" id="PF05258">
    <property type="entry name" value="DciA"/>
    <property type="match status" value="1"/>
</dbReference>
<dbReference type="InterPro" id="IPR007922">
    <property type="entry name" value="DciA-like"/>
</dbReference>
<dbReference type="AlphaFoldDB" id="A0A377GZ30"/>
<dbReference type="PANTHER" id="PTHR36456:SF1">
    <property type="entry name" value="UPF0232 PROTEIN SCO3875"/>
    <property type="match status" value="1"/>
</dbReference>
<gene>
    <name evidence="1" type="ORF">NCTC10723_01732</name>
</gene>
<accession>A0A377GZ30</accession>